<evidence type="ECO:0000313" key="5">
    <source>
        <dbReference type="EMBL" id="KAE9154502.1"/>
    </source>
</evidence>
<evidence type="ECO:0000313" key="14">
    <source>
        <dbReference type="Proteomes" id="UP000488956"/>
    </source>
</evidence>
<evidence type="ECO:0000313" key="2">
    <source>
        <dbReference type="EMBL" id="KAE9023515.1"/>
    </source>
</evidence>
<dbReference type="EMBL" id="QXGA01000037">
    <property type="protein sequence ID" value="KAE9154502.1"/>
    <property type="molecule type" value="Genomic_DNA"/>
</dbReference>
<comment type="caution">
    <text evidence="1">The sequence shown here is derived from an EMBL/GenBank/DDBJ whole genome shotgun (WGS) entry which is preliminary data.</text>
</comment>
<evidence type="ECO:0000313" key="4">
    <source>
        <dbReference type="EMBL" id="KAE9134661.1"/>
    </source>
</evidence>
<evidence type="ECO:0000313" key="3">
    <source>
        <dbReference type="EMBL" id="KAE9131211.1"/>
    </source>
</evidence>
<dbReference type="Proteomes" id="UP000440367">
    <property type="component" value="Unassembled WGS sequence"/>
</dbReference>
<name>A0A6A3FWC1_9STRA</name>
<dbReference type="Proteomes" id="UP000437068">
    <property type="component" value="Unassembled WGS sequence"/>
</dbReference>
<dbReference type="EMBL" id="QXFX01000113">
    <property type="protein sequence ID" value="KAE9131211.1"/>
    <property type="molecule type" value="Genomic_DNA"/>
</dbReference>
<gene>
    <name evidence="7" type="ORF">PF001_g1627</name>
    <name evidence="6" type="ORF">PF002_g4297</name>
    <name evidence="5" type="ORF">PF006_g1484</name>
    <name evidence="4" type="ORF">PF007_g2851</name>
    <name evidence="1" type="ORF">PF009_g1981</name>
    <name evidence="3" type="ORF">PF010_g3582</name>
    <name evidence="2" type="ORF">PF011_g3954</name>
</gene>
<accession>A0A6A3FWC1</accession>
<sequence length="150" mass="16962">MKARRRRARTTWRCHPLCLALGLPRGDSVLQRGSPPPRGCTCSAAVTPVLDGLDLAAHALMPTSRHLFKGRIFFYLRHTSRVRPHEDVPMCRSSAAPRCRPPARLGTCNRRTLRASASHQDSGHSPRLEVRRPRWTRGCRFNSCCSQARR</sequence>
<dbReference type="Proteomes" id="UP000488956">
    <property type="component" value="Unassembled WGS sequence"/>
</dbReference>
<reference evidence="8 9" key="1">
    <citation type="submission" date="2018-08" db="EMBL/GenBank/DDBJ databases">
        <title>Genomic investigation of the strawberry pathogen Phytophthora fragariae indicates pathogenicity is determined by transcriptional variation in three key races.</title>
        <authorList>
            <person name="Adams T.M."/>
            <person name="Armitage A.D."/>
            <person name="Sobczyk M.K."/>
            <person name="Bates H.J."/>
            <person name="Dunwell J.M."/>
            <person name="Nellist C.F."/>
            <person name="Harrison R.J."/>
        </authorList>
    </citation>
    <scope>NUCLEOTIDE SEQUENCE [LARGE SCALE GENOMIC DNA]</scope>
    <source>
        <strain evidence="7 9">A4</strain>
        <strain evidence="6 10">BC-1</strain>
        <strain evidence="5 11">NOV-5</strain>
        <strain evidence="4 12">NOV-71</strain>
        <strain evidence="1 8">NOV-9</strain>
        <strain evidence="3 14">ONT-3</strain>
        <strain evidence="2 13">SCRP245</strain>
    </source>
</reference>
<evidence type="ECO:0000313" key="6">
    <source>
        <dbReference type="EMBL" id="KAE9251427.1"/>
    </source>
</evidence>
<proteinExistence type="predicted"/>
<dbReference type="EMBL" id="QXFW01000137">
    <property type="protein sequence ID" value="KAE9023515.1"/>
    <property type="molecule type" value="Genomic_DNA"/>
</dbReference>
<evidence type="ECO:0000313" key="1">
    <source>
        <dbReference type="EMBL" id="KAE8948440.1"/>
    </source>
</evidence>
<evidence type="ECO:0000313" key="7">
    <source>
        <dbReference type="EMBL" id="KAE9327991.1"/>
    </source>
</evidence>
<dbReference type="EMBL" id="QXFZ01000079">
    <property type="protein sequence ID" value="KAE9134661.1"/>
    <property type="molecule type" value="Genomic_DNA"/>
</dbReference>
<dbReference type="Proteomes" id="UP000460718">
    <property type="component" value="Unassembled WGS sequence"/>
</dbReference>
<dbReference type="EMBL" id="QXGF01000049">
    <property type="protein sequence ID" value="KAE8948440.1"/>
    <property type="molecule type" value="Genomic_DNA"/>
</dbReference>
<dbReference type="Proteomes" id="UP000440732">
    <property type="component" value="Unassembled WGS sequence"/>
</dbReference>
<dbReference type="Proteomes" id="UP000429523">
    <property type="component" value="Unassembled WGS sequence"/>
</dbReference>
<evidence type="ECO:0000313" key="9">
    <source>
        <dbReference type="Proteomes" id="UP000437068"/>
    </source>
</evidence>
<dbReference type="EMBL" id="QXGE01000041">
    <property type="protein sequence ID" value="KAE9327991.1"/>
    <property type="molecule type" value="Genomic_DNA"/>
</dbReference>
<organism evidence="1 8">
    <name type="scientific">Phytophthora fragariae</name>
    <dbReference type="NCBI Taxonomy" id="53985"/>
    <lineage>
        <taxon>Eukaryota</taxon>
        <taxon>Sar</taxon>
        <taxon>Stramenopiles</taxon>
        <taxon>Oomycota</taxon>
        <taxon>Peronosporomycetes</taxon>
        <taxon>Peronosporales</taxon>
        <taxon>Peronosporaceae</taxon>
        <taxon>Phytophthora</taxon>
    </lineage>
</organism>
<dbReference type="AlphaFoldDB" id="A0A6A3FWC1"/>
<protein>
    <submittedName>
        <fullName evidence="1">Uncharacterized protein</fullName>
    </submittedName>
</protein>
<evidence type="ECO:0000313" key="11">
    <source>
        <dbReference type="Proteomes" id="UP000440732"/>
    </source>
</evidence>
<dbReference type="EMBL" id="QXGD01000132">
    <property type="protein sequence ID" value="KAE9251427.1"/>
    <property type="molecule type" value="Genomic_DNA"/>
</dbReference>
<dbReference type="Proteomes" id="UP000441208">
    <property type="component" value="Unassembled WGS sequence"/>
</dbReference>
<evidence type="ECO:0000313" key="13">
    <source>
        <dbReference type="Proteomes" id="UP000460718"/>
    </source>
</evidence>
<evidence type="ECO:0000313" key="12">
    <source>
        <dbReference type="Proteomes" id="UP000441208"/>
    </source>
</evidence>
<evidence type="ECO:0000313" key="10">
    <source>
        <dbReference type="Proteomes" id="UP000440367"/>
    </source>
</evidence>
<evidence type="ECO:0000313" key="8">
    <source>
        <dbReference type="Proteomes" id="UP000429523"/>
    </source>
</evidence>